<dbReference type="EMBL" id="LT882680">
    <property type="protein sequence ID" value="SMY24317.1"/>
    <property type="molecule type" value="Genomic_DNA"/>
</dbReference>
<evidence type="ECO:0000256" key="2">
    <source>
        <dbReference type="ARBA" id="ARBA00022723"/>
    </source>
</evidence>
<dbReference type="PANTHER" id="PTHR11685">
    <property type="entry name" value="RBR FAMILY RING FINGER AND IBR DOMAIN-CONTAINING"/>
    <property type="match status" value="1"/>
</dbReference>
<dbReference type="GO" id="GO:0008270">
    <property type="term" value="F:zinc ion binding"/>
    <property type="evidence" value="ECO:0007669"/>
    <property type="project" value="UniProtKB-KW"/>
</dbReference>
<feature type="compositionally biased region" description="Basic and acidic residues" evidence="7">
    <location>
        <begin position="415"/>
        <end position="426"/>
    </location>
</feature>
<proteinExistence type="predicted"/>
<name>A0A1Y6LIJ2_ZYMTR</name>
<sequence length="433" mass="47929">MDMDLGSSREAFGTRTETAWIEHLRSLPSDNRPFAAIETAPTIAFPPASPHHKKKKEDPMCCACGSKNDLQEPSAACTHLYCMGCLVGMFRFAVKDRSSFPVHCCGLIQLHTVLPTLDESAAKAYRAIWDEWMTAKKVYCPERSCSVFIPPRLIPHSVDADTAPADISFPCPTCKTGICAKCCRLVHRGEPCGEAENDYELALLATFGYKPCPRCGEGVKRMFGCRHVKCRCGADLCWKCMRFLGDCSEGTCPGNEGDEADQDCQNAEDQEDEEEEEEESADVVLGNAETDADGSDDVLAERGLHDRTEKAATPLPVNLDAGTQAQWQDSGLDFGDEPGGAPSQGLWSCEHDFARHDKGRVVRLRYVECNLCFRTCPYGKSARFCRICCLVACKWCKTEFETGLDDSSEDEEKLEEEHRDHHEEGKGGSFTEV</sequence>
<feature type="region of interest" description="Disordered" evidence="7">
    <location>
        <begin position="258"/>
        <end position="296"/>
    </location>
</feature>
<keyword evidence="4" id="KW-0863">Zinc-finger</keyword>
<keyword evidence="2" id="KW-0479">Metal-binding</keyword>
<dbReference type="Proteomes" id="UP000215453">
    <property type="component" value="Chromosome 5"/>
</dbReference>
<evidence type="ECO:0000256" key="7">
    <source>
        <dbReference type="SAM" id="MobiDB-lite"/>
    </source>
</evidence>
<dbReference type="GO" id="GO:0016567">
    <property type="term" value="P:protein ubiquitination"/>
    <property type="evidence" value="ECO:0007669"/>
    <property type="project" value="InterPro"/>
</dbReference>
<evidence type="ECO:0000256" key="4">
    <source>
        <dbReference type="ARBA" id="ARBA00022771"/>
    </source>
</evidence>
<keyword evidence="6" id="KW-0862">Zinc</keyword>
<evidence type="ECO:0000256" key="5">
    <source>
        <dbReference type="ARBA" id="ARBA00022786"/>
    </source>
</evidence>
<keyword evidence="1" id="KW-0808">Transferase</keyword>
<dbReference type="AlphaFoldDB" id="A0A1Y6LIJ2"/>
<feature type="compositionally biased region" description="Acidic residues" evidence="7">
    <location>
        <begin position="258"/>
        <end position="281"/>
    </location>
</feature>
<reference evidence="9 10" key="1">
    <citation type="submission" date="2016-10" db="EMBL/GenBank/DDBJ databases">
        <authorList>
            <person name="Varghese N."/>
        </authorList>
    </citation>
    <scope>NUCLEOTIDE SEQUENCE [LARGE SCALE GENOMIC DNA]</scope>
</reference>
<feature type="domain" description="RING-type" evidence="8">
    <location>
        <begin position="57"/>
        <end position="264"/>
    </location>
</feature>
<evidence type="ECO:0000256" key="3">
    <source>
        <dbReference type="ARBA" id="ARBA00022737"/>
    </source>
</evidence>
<feature type="region of interest" description="Disordered" evidence="7">
    <location>
        <begin position="405"/>
        <end position="433"/>
    </location>
</feature>
<keyword evidence="3" id="KW-0677">Repeat</keyword>
<dbReference type="PROSITE" id="PS51873">
    <property type="entry name" value="TRIAD"/>
    <property type="match status" value="1"/>
</dbReference>
<feature type="compositionally biased region" description="Acidic residues" evidence="7">
    <location>
        <begin position="405"/>
        <end position="414"/>
    </location>
</feature>
<evidence type="ECO:0000313" key="10">
    <source>
        <dbReference type="Proteomes" id="UP000215453"/>
    </source>
</evidence>
<dbReference type="GO" id="GO:0004842">
    <property type="term" value="F:ubiquitin-protein transferase activity"/>
    <property type="evidence" value="ECO:0007669"/>
    <property type="project" value="InterPro"/>
</dbReference>
<gene>
    <name evidence="9" type="ORF">ZT1A5_G5758</name>
</gene>
<protein>
    <recommendedName>
        <fullName evidence="8">RING-type domain-containing protein</fullName>
    </recommendedName>
</protein>
<dbReference type="InterPro" id="IPR031127">
    <property type="entry name" value="E3_UB_ligase_RBR"/>
</dbReference>
<evidence type="ECO:0000313" key="9">
    <source>
        <dbReference type="EMBL" id="SMY24317.1"/>
    </source>
</evidence>
<dbReference type="SUPFAM" id="SSF57850">
    <property type="entry name" value="RING/U-box"/>
    <property type="match status" value="1"/>
</dbReference>
<evidence type="ECO:0000256" key="6">
    <source>
        <dbReference type="ARBA" id="ARBA00022833"/>
    </source>
</evidence>
<organism evidence="9 10">
    <name type="scientific">Zymoseptoria tritici ST99CH_1A5</name>
    <dbReference type="NCBI Taxonomy" id="1276529"/>
    <lineage>
        <taxon>Eukaryota</taxon>
        <taxon>Fungi</taxon>
        <taxon>Dikarya</taxon>
        <taxon>Ascomycota</taxon>
        <taxon>Pezizomycotina</taxon>
        <taxon>Dothideomycetes</taxon>
        <taxon>Dothideomycetidae</taxon>
        <taxon>Mycosphaerellales</taxon>
        <taxon>Mycosphaerellaceae</taxon>
        <taxon>Zymoseptoria</taxon>
    </lineage>
</organism>
<dbReference type="Gene3D" id="1.20.120.1750">
    <property type="match status" value="1"/>
</dbReference>
<keyword evidence="5" id="KW-0833">Ubl conjugation pathway</keyword>
<evidence type="ECO:0000259" key="8">
    <source>
        <dbReference type="PROSITE" id="PS51873"/>
    </source>
</evidence>
<accession>A0A1Y6LIJ2</accession>
<dbReference type="InterPro" id="IPR044066">
    <property type="entry name" value="TRIAD_supradom"/>
</dbReference>
<evidence type="ECO:0000256" key="1">
    <source>
        <dbReference type="ARBA" id="ARBA00022679"/>
    </source>
</evidence>